<keyword evidence="3" id="KW-1185">Reference proteome</keyword>
<feature type="compositionally biased region" description="Pro residues" evidence="1">
    <location>
        <begin position="469"/>
        <end position="482"/>
    </location>
</feature>
<sequence>MVLSYNPSLGIEAHCMHQEKTLLPTKTSRHILWTSSSAECPLRAPTPSSEGSEECTLAAYENYNLYSRSYCKCSETSPQASLTSPSTAYPSLVTCTLCKRERHVIIEMRETGDHTPMHPVLRSSYLPVPITTKSPPRKHEKTIKNTIISIFLPLHQPTYPLRPTTLLKLLSALVTSPSAVPSTQSHDVRCLPALAPFTTPFASTLTLASSQYPTLSSPNFCKLPNYSGPGGKFSSSCPPKKGPPDIPRSVLRGTQLLLVLSTLFSCSSSSLLFCHFFFSLLFPLPLSLPLSPRTLPSTRLSSHLSIPILSCSLLSRSLFLSPSLLPPLLPQLSSFLFFPLHHPSGHYMFSDIYSFWPHSSHIRSFLSVTWFRWAFRRSPCLSSVFPLSLFSSSFNFFFPSFVFRPSNTSSPLSSKSSLSVSPSTLSLRLLSSPSPLTSLVSRPSHTRLLSLLPSSPHFTLLRSLSSPSPSSPSPLPCPRSLQ</sequence>
<proteinExistence type="predicted"/>
<comment type="caution">
    <text evidence="2">The sequence shown here is derived from an EMBL/GenBank/DDBJ whole genome shotgun (WGS) entry which is preliminary data.</text>
</comment>
<dbReference type="Proteomes" id="UP000283509">
    <property type="component" value="Unassembled WGS sequence"/>
</dbReference>
<protein>
    <submittedName>
        <fullName evidence="2">Uncharacterized protein</fullName>
    </submittedName>
</protein>
<feature type="region of interest" description="Disordered" evidence="1">
    <location>
        <begin position="463"/>
        <end position="482"/>
    </location>
</feature>
<dbReference type="EMBL" id="QCYY01002239">
    <property type="protein sequence ID" value="ROT71844.1"/>
    <property type="molecule type" value="Genomic_DNA"/>
</dbReference>
<name>A0A423T5R9_PENVA</name>
<evidence type="ECO:0000313" key="3">
    <source>
        <dbReference type="Proteomes" id="UP000283509"/>
    </source>
</evidence>
<organism evidence="2 3">
    <name type="scientific">Penaeus vannamei</name>
    <name type="common">Whiteleg shrimp</name>
    <name type="synonym">Litopenaeus vannamei</name>
    <dbReference type="NCBI Taxonomy" id="6689"/>
    <lineage>
        <taxon>Eukaryota</taxon>
        <taxon>Metazoa</taxon>
        <taxon>Ecdysozoa</taxon>
        <taxon>Arthropoda</taxon>
        <taxon>Crustacea</taxon>
        <taxon>Multicrustacea</taxon>
        <taxon>Malacostraca</taxon>
        <taxon>Eumalacostraca</taxon>
        <taxon>Eucarida</taxon>
        <taxon>Decapoda</taxon>
        <taxon>Dendrobranchiata</taxon>
        <taxon>Penaeoidea</taxon>
        <taxon>Penaeidae</taxon>
        <taxon>Penaeus</taxon>
    </lineage>
</organism>
<reference evidence="2 3" key="1">
    <citation type="submission" date="2018-04" db="EMBL/GenBank/DDBJ databases">
        <authorList>
            <person name="Zhang X."/>
            <person name="Yuan J."/>
            <person name="Li F."/>
            <person name="Xiang J."/>
        </authorList>
    </citation>
    <scope>NUCLEOTIDE SEQUENCE [LARGE SCALE GENOMIC DNA]</scope>
    <source>
        <tissue evidence="2">Muscle</tissue>
    </source>
</reference>
<accession>A0A423T5R9</accession>
<dbReference type="AlphaFoldDB" id="A0A423T5R9"/>
<evidence type="ECO:0000313" key="2">
    <source>
        <dbReference type="EMBL" id="ROT71844.1"/>
    </source>
</evidence>
<reference evidence="2 3" key="2">
    <citation type="submission" date="2019-01" db="EMBL/GenBank/DDBJ databases">
        <title>The decoding of complex shrimp genome reveals the adaptation for benthos swimmer, frequently molting mechanism and breeding impact on genome.</title>
        <authorList>
            <person name="Sun Y."/>
            <person name="Gao Y."/>
            <person name="Yu Y."/>
        </authorList>
    </citation>
    <scope>NUCLEOTIDE SEQUENCE [LARGE SCALE GENOMIC DNA]</scope>
    <source>
        <tissue evidence="2">Muscle</tissue>
    </source>
</reference>
<gene>
    <name evidence="2" type="ORF">C7M84_009815</name>
</gene>
<evidence type="ECO:0000256" key="1">
    <source>
        <dbReference type="SAM" id="MobiDB-lite"/>
    </source>
</evidence>